<protein>
    <submittedName>
        <fullName evidence="1">Uncharacterized protein</fullName>
    </submittedName>
</protein>
<dbReference type="EMBL" id="JACBFH010000002">
    <property type="protein sequence ID" value="NYY96266.1"/>
    <property type="molecule type" value="Genomic_DNA"/>
</dbReference>
<evidence type="ECO:0000313" key="1">
    <source>
        <dbReference type="EMBL" id="NYY96266.1"/>
    </source>
</evidence>
<sequence length="101" mass="11529">MQTPNCESTPNIDPAEHIARQNRHAVNLKRAHTVLLVVHPDNTDDLWVDTEPSDGRWRRLPSRPGTLLGKESQHFVTTLFAENNIAVCVCAMRLKNMFREV</sequence>
<name>A0A7Z0QLP5_9BRAD</name>
<proteinExistence type="predicted"/>
<organism evidence="1">
    <name type="scientific">Bradyrhizobium barranii subsp. barranii</name>
    <dbReference type="NCBI Taxonomy" id="2823807"/>
    <lineage>
        <taxon>Bacteria</taxon>
        <taxon>Pseudomonadati</taxon>
        <taxon>Pseudomonadota</taxon>
        <taxon>Alphaproteobacteria</taxon>
        <taxon>Hyphomicrobiales</taxon>
        <taxon>Nitrobacteraceae</taxon>
        <taxon>Bradyrhizobium</taxon>
        <taxon>Bradyrhizobium barranii</taxon>
    </lineage>
</organism>
<dbReference type="AlphaFoldDB" id="A0A7Z0QLP5"/>
<gene>
    <name evidence="1" type="ORF">G6321_50055</name>
</gene>
<dbReference type="RefSeq" id="WP_166354481.1">
    <property type="nucleotide sequence ID" value="NZ_CP049701.1"/>
</dbReference>
<reference evidence="1" key="1">
    <citation type="submission" date="2020-06" db="EMBL/GenBank/DDBJ databases">
        <title>Whole Genome Sequence of Bradyrhizobium sp. Strain 323S2.</title>
        <authorList>
            <person name="Bromfield E.S.P."/>
        </authorList>
    </citation>
    <scope>NUCLEOTIDE SEQUENCE [LARGE SCALE GENOMIC DNA]</scope>
    <source>
        <strain evidence="1">323S2</strain>
    </source>
</reference>
<comment type="caution">
    <text evidence="1">The sequence shown here is derived from an EMBL/GenBank/DDBJ whole genome shotgun (WGS) entry which is preliminary data.</text>
</comment>
<accession>A0A7Z0QLP5</accession>